<evidence type="ECO:0000256" key="1">
    <source>
        <dbReference type="SAM" id="Phobius"/>
    </source>
</evidence>
<comment type="caution">
    <text evidence="2">The sequence shown here is derived from an EMBL/GenBank/DDBJ whole genome shotgun (WGS) entry which is preliminary data.</text>
</comment>
<dbReference type="Proteomes" id="UP001476807">
    <property type="component" value="Unassembled WGS sequence"/>
</dbReference>
<keyword evidence="1" id="KW-1133">Transmembrane helix</keyword>
<name>A0ABV1RQJ0_9BACT</name>
<sequence>MQKKANVNYKIATFSLFVLLIASLPYIVNEDLIKFLYSGSSATYAVALIYNKYWLVIGLSFVVILFCVLSAGSKWSRYLFAISLIIWGLSLRSYAVIGGSSNTIVVQGMSIFPLYRSDVVKSNSVGKFDFFLGEKLRNTLDKQK</sequence>
<keyword evidence="1" id="KW-0472">Membrane</keyword>
<protein>
    <submittedName>
        <fullName evidence="2">Uncharacterized protein</fullName>
    </submittedName>
</protein>
<gene>
    <name evidence="2" type="ORF">ABS362_03800</name>
</gene>
<keyword evidence="1" id="KW-0812">Transmembrane</keyword>
<reference evidence="2 3" key="1">
    <citation type="submission" date="2024-06" db="EMBL/GenBank/DDBJ databases">
        <title>Pontibacter populi HYL7-15.</title>
        <authorList>
            <person name="Kim M.K."/>
        </authorList>
    </citation>
    <scope>NUCLEOTIDE SEQUENCE [LARGE SCALE GENOMIC DNA]</scope>
    <source>
        <strain evidence="2 3">HYL7-15</strain>
    </source>
</reference>
<organism evidence="2 3">
    <name type="scientific">Pontibacter populi</name>
    <dbReference type="NCBI Taxonomy" id="890055"/>
    <lineage>
        <taxon>Bacteria</taxon>
        <taxon>Pseudomonadati</taxon>
        <taxon>Bacteroidota</taxon>
        <taxon>Cytophagia</taxon>
        <taxon>Cytophagales</taxon>
        <taxon>Hymenobacteraceae</taxon>
        <taxon>Pontibacter</taxon>
    </lineage>
</organism>
<feature type="transmembrane region" description="Helical" evidence="1">
    <location>
        <begin position="53"/>
        <end position="71"/>
    </location>
</feature>
<dbReference type="EMBL" id="JBEOKT010000003">
    <property type="protein sequence ID" value="MER2996653.1"/>
    <property type="molecule type" value="Genomic_DNA"/>
</dbReference>
<feature type="transmembrane region" description="Helical" evidence="1">
    <location>
        <begin position="7"/>
        <end position="28"/>
    </location>
</feature>
<evidence type="ECO:0000313" key="2">
    <source>
        <dbReference type="EMBL" id="MER2996653.1"/>
    </source>
</evidence>
<feature type="transmembrane region" description="Helical" evidence="1">
    <location>
        <begin position="78"/>
        <end position="97"/>
    </location>
</feature>
<proteinExistence type="predicted"/>
<accession>A0ABV1RQJ0</accession>
<evidence type="ECO:0000313" key="3">
    <source>
        <dbReference type="Proteomes" id="UP001476807"/>
    </source>
</evidence>
<dbReference type="RefSeq" id="WP_350410969.1">
    <property type="nucleotide sequence ID" value="NZ_JBEOKT010000003.1"/>
</dbReference>
<keyword evidence="3" id="KW-1185">Reference proteome</keyword>